<dbReference type="InterPro" id="IPR039425">
    <property type="entry name" value="RNA_pol_sigma-70-like"/>
</dbReference>
<dbReference type="SUPFAM" id="SSF88946">
    <property type="entry name" value="Sigma2 domain of RNA polymerase sigma factors"/>
    <property type="match status" value="1"/>
</dbReference>
<dbReference type="Proteomes" id="UP000011863">
    <property type="component" value="Chromosome"/>
</dbReference>
<dbReference type="Gene3D" id="1.10.10.10">
    <property type="entry name" value="Winged helix-like DNA-binding domain superfamily/Winged helix DNA-binding domain"/>
    <property type="match status" value="1"/>
</dbReference>
<keyword evidence="2" id="KW-0805">Transcription regulation</keyword>
<accession>A0A6C7ED37</accession>
<dbReference type="Gene3D" id="1.10.1740.10">
    <property type="match status" value="1"/>
</dbReference>
<reference evidence="6 7" key="1">
    <citation type="journal article" date="2013" name="Int. J. Syst. Evol. Microbiol.">
        <title>Ilumatobacter nonamiense sp. nov. and Ilumatobacter coccineum sp. nov., isolated from seashore sand.</title>
        <authorList>
            <person name="Matsumoto A."/>
            <person name="Kasai H."/>
            <person name="Matsuo Y."/>
            <person name="Shizuri Y."/>
            <person name="Ichikawa N."/>
            <person name="Fujita N."/>
            <person name="Omura S."/>
            <person name="Takahashi Y."/>
        </authorList>
    </citation>
    <scope>NUCLEOTIDE SEQUENCE [LARGE SCALE GENOMIC DNA]</scope>
    <source>
        <strain evidence="7">NBRC 103263 / KCTC 29153 / YM16-304</strain>
    </source>
</reference>
<evidence type="ECO:0000256" key="2">
    <source>
        <dbReference type="ARBA" id="ARBA00023015"/>
    </source>
</evidence>
<dbReference type="PANTHER" id="PTHR43133:SF8">
    <property type="entry name" value="RNA POLYMERASE SIGMA FACTOR HI_1459-RELATED"/>
    <property type="match status" value="1"/>
</dbReference>
<organism evidence="6 7">
    <name type="scientific">Ilumatobacter coccineus (strain NBRC 103263 / KCTC 29153 / YM16-304)</name>
    <dbReference type="NCBI Taxonomy" id="1313172"/>
    <lineage>
        <taxon>Bacteria</taxon>
        <taxon>Bacillati</taxon>
        <taxon>Actinomycetota</taxon>
        <taxon>Acidimicrobiia</taxon>
        <taxon>Acidimicrobiales</taxon>
        <taxon>Ilumatobacteraceae</taxon>
        <taxon>Ilumatobacter</taxon>
    </lineage>
</organism>
<keyword evidence="5" id="KW-0804">Transcription</keyword>
<dbReference type="GO" id="GO:0016987">
    <property type="term" value="F:sigma factor activity"/>
    <property type="evidence" value="ECO:0007669"/>
    <property type="project" value="UniProtKB-KW"/>
</dbReference>
<keyword evidence="4" id="KW-0238">DNA-binding</keyword>
<dbReference type="InterPro" id="IPR036388">
    <property type="entry name" value="WH-like_DNA-bd_sf"/>
</dbReference>
<dbReference type="PANTHER" id="PTHR43133">
    <property type="entry name" value="RNA POLYMERASE ECF-TYPE SIGMA FACTO"/>
    <property type="match status" value="1"/>
</dbReference>
<evidence type="ECO:0000256" key="3">
    <source>
        <dbReference type="ARBA" id="ARBA00023082"/>
    </source>
</evidence>
<protein>
    <submittedName>
        <fullName evidence="6">Putative RNA polymerase ECF subfamily sigma factor</fullName>
    </submittedName>
</protein>
<dbReference type="InterPro" id="IPR013325">
    <property type="entry name" value="RNA_pol_sigma_r2"/>
</dbReference>
<evidence type="ECO:0000256" key="5">
    <source>
        <dbReference type="ARBA" id="ARBA00023163"/>
    </source>
</evidence>
<dbReference type="SUPFAM" id="SSF88659">
    <property type="entry name" value="Sigma3 and sigma4 domains of RNA polymerase sigma factors"/>
    <property type="match status" value="1"/>
</dbReference>
<sequence>MVDADEMTERTDDVVLRLRDVYEADHARLWRSVYAFGGSRDVADDATAEAFAQALRRGDEIRDVQAWVWRSAFAIARGQLGARGDRGVGDSVDMSAAPNAAEPDGLAHVLDALSELELADRELLVLCHVGGWRPSELAPILGVAGPVLRVRLHRATRRARVILEEEV</sequence>
<dbReference type="AlphaFoldDB" id="A0A6C7ED37"/>
<evidence type="ECO:0000256" key="1">
    <source>
        <dbReference type="ARBA" id="ARBA00010641"/>
    </source>
</evidence>
<comment type="similarity">
    <text evidence="1">Belongs to the sigma-70 factor family. ECF subfamily.</text>
</comment>
<keyword evidence="7" id="KW-1185">Reference proteome</keyword>
<proteinExistence type="inferred from homology"/>
<gene>
    <name evidence="6" type="ORF">YM304_27310</name>
</gene>
<evidence type="ECO:0000313" key="6">
    <source>
        <dbReference type="EMBL" id="BAN03045.1"/>
    </source>
</evidence>
<dbReference type="KEGG" id="aym:YM304_27310"/>
<evidence type="ECO:0000256" key="4">
    <source>
        <dbReference type="ARBA" id="ARBA00023125"/>
    </source>
</evidence>
<name>A0A6C7ED37_ILUCY</name>
<evidence type="ECO:0000313" key="7">
    <source>
        <dbReference type="Proteomes" id="UP000011863"/>
    </source>
</evidence>
<dbReference type="GO" id="GO:0006352">
    <property type="term" value="P:DNA-templated transcription initiation"/>
    <property type="evidence" value="ECO:0007669"/>
    <property type="project" value="InterPro"/>
</dbReference>
<dbReference type="EMBL" id="AP012057">
    <property type="protein sequence ID" value="BAN03045.1"/>
    <property type="molecule type" value="Genomic_DNA"/>
</dbReference>
<keyword evidence="3" id="KW-0731">Sigma factor</keyword>
<dbReference type="GO" id="GO:0003677">
    <property type="term" value="F:DNA binding"/>
    <property type="evidence" value="ECO:0007669"/>
    <property type="project" value="UniProtKB-KW"/>
</dbReference>
<dbReference type="InterPro" id="IPR013324">
    <property type="entry name" value="RNA_pol_sigma_r3/r4-like"/>
</dbReference>